<feature type="region of interest" description="Disordered" evidence="1">
    <location>
        <begin position="34"/>
        <end position="58"/>
    </location>
</feature>
<dbReference type="PROSITE" id="PS51257">
    <property type="entry name" value="PROKAR_LIPOPROTEIN"/>
    <property type="match status" value="1"/>
</dbReference>
<keyword evidence="4" id="KW-1185">Reference proteome</keyword>
<evidence type="ECO:0000256" key="1">
    <source>
        <dbReference type="SAM" id="MobiDB-lite"/>
    </source>
</evidence>
<dbReference type="Proteomes" id="UP000007967">
    <property type="component" value="Chromosome"/>
</dbReference>
<keyword evidence="2" id="KW-0732">Signal</keyword>
<dbReference type="EMBL" id="CP001736">
    <property type="protein sequence ID" value="ADB32886.1"/>
    <property type="molecule type" value="Genomic_DNA"/>
</dbReference>
<protein>
    <submittedName>
        <fullName evidence="3">Putative lipoprotein</fullName>
    </submittedName>
</protein>
<feature type="compositionally biased region" description="Low complexity" evidence="1">
    <location>
        <begin position="40"/>
        <end position="52"/>
    </location>
</feature>
<feature type="chain" id="PRO_5038519433" evidence="2">
    <location>
        <begin position="27"/>
        <end position="320"/>
    </location>
</feature>
<gene>
    <name evidence="3" type="ordered locus">Kfla_3833</name>
</gene>
<evidence type="ECO:0000256" key="2">
    <source>
        <dbReference type="SAM" id="SignalP"/>
    </source>
</evidence>
<sequence length="320" mass="34766">MTLVRFPNRRAVLGSFLVGAAVVGCADVQADPATTDRPAAKSGAAAAQIAPAKPKPLPQLPRGGRKLFPAHQLVAFVGAPGAPALGPLDSNLDERARRLERLAAAHRGGRTPLPVMELIVVTAQGAGGWDGKYRSRIKPAEIGRYLAVARKHKMLLMLDVQPGQARPIDEVRRLEPWLRQPDVGLALDPEWEVGPGEVPGQVFGRTSGAELNQIAGYLSALVTKYRLPEKLFVFHQLTKRIVQNEAVLRGYPGVAMVKSVDGIGTRGAKEATYRQLTTQLPRGVHTGFKLFYEEDTRHGALMTPAQVLTLRPRPELVIYE</sequence>
<dbReference type="HOGENOM" id="CLU_037716_1_0_11"/>
<reference evidence="3 4" key="2">
    <citation type="journal article" date="2010" name="Stand. Genomic Sci.">
        <title>Complete genome sequence of Kribbella flavida type strain (IFO 14399).</title>
        <authorList>
            <person name="Pukall R."/>
            <person name="Lapidus A."/>
            <person name="Glavina Del Rio T."/>
            <person name="Copeland A."/>
            <person name="Tice H."/>
            <person name="Cheng J.-F."/>
            <person name="Lucas S."/>
            <person name="Chen F."/>
            <person name="Nolan M."/>
            <person name="LaButti K."/>
            <person name="Pati A."/>
            <person name="Ivanova N."/>
            <person name="Mavrommatis K."/>
            <person name="Mikhailova N."/>
            <person name="Pitluck S."/>
            <person name="Bruce D."/>
            <person name="Goodwin L."/>
            <person name="Land M."/>
            <person name="Hauser L."/>
            <person name="Chang Y.-J."/>
            <person name="Jeffries C.D."/>
            <person name="Chen A."/>
            <person name="Palaniappan K."/>
            <person name="Chain P."/>
            <person name="Rohde M."/>
            <person name="Goeker M."/>
            <person name="Bristow J."/>
            <person name="Eisen J.A."/>
            <person name="Markowitz V."/>
            <person name="Hugenholtz P."/>
            <person name="Kyrpides N.C."/>
            <person name="Klenk H.-P."/>
            <person name="Brettin T."/>
        </authorList>
    </citation>
    <scope>NUCLEOTIDE SEQUENCE [LARGE SCALE GENOMIC DNA]</scope>
    <source>
        <strain evidence="4">DSM 17836 / JCM 10339 / NBRC 14399</strain>
    </source>
</reference>
<accession>D2PPW2</accession>
<proteinExistence type="predicted"/>
<organism evidence="3 4">
    <name type="scientific">Kribbella flavida (strain DSM 17836 / JCM 10339 / NBRC 14399)</name>
    <dbReference type="NCBI Taxonomy" id="479435"/>
    <lineage>
        <taxon>Bacteria</taxon>
        <taxon>Bacillati</taxon>
        <taxon>Actinomycetota</taxon>
        <taxon>Actinomycetes</taxon>
        <taxon>Propionibacteriales</taxon>
        <taxon>Kribbellaceae</taxon>
        <taxon>Kribbella</taxon>
    </lineage>
</organism>
<feature type="signal peptide" evidence="2">
    <location>
        <begin position="1"/>
        <end position="26"/>
    </location>
</feature>
<keyword evidence="3" id="KW-0449">Lipoprotein</keyword>
<dbReference type="AlphaFoldDB" id="D2PPW2"/>
<dbReference type="eggNOG" id="COG3266">
    <property type="taxonomic scope" value="Bacteria"/>
</dbReference>
<evidence type="ECO:0000313" key="4">
    <source>
        <dbReference type="Proteomes" id="UP000007967"/>
    </source>
</evidence>
<dbReference type="KEGG" id="kfl:Kfla_3833"/>
<evidence type="ECO:0000313" key="3">
    <source>
        <dbReference type="EMBL" id="ADB32886.1"/>
    </source>
</evidence>
<reference evidence="4" key="1">
    <citation type="submission" date="2009-09" db="EMBL/GenBank/DDBJ databases">
        <title>The complete genome of Kribbella flavida DSM 17836.</title>
        <authorList>
            <consortium name="US DOE Joint Genome Institute (JGI-PGF)"/>
            <person name="Lucas S."/>
            <person name="Copeland A."/>
            <person name="Lapidus A."/>
            <person name="Glavina del Rio T."/>
            <person name="Dalin E."/>
            <person name="Tice H."/>
            <person name="Bruce D."/>
            <person name="Goodwin L."/>
            <person name="Pitluck S."/>
            <person name="Kyrpides N."/>
            <person name="Mavromatis K."/>
            <person name="Ivanova N."/>
            <person name="Saunders E."/>
            <person name="Brettin T."/>
            <person name="Detter J.C."/>
            <person name="Han C."/>
            <person name="Larimer F."/>
            <person name="Land M."/>
            <person name="Hauser L."/>
            <person name="Markowitz V."/>
            <person name="Cheng J.-F."/>
            <person name="Hugenholtz P."/>
            <person name="Woyke T."/>
            <person name="Wu D."/>
            <person name="Pukall R."/>
            <person name="Klenk H.-P."/>
            <person name="Eisen J.A."/>
        </authorList>
    </citation>
    <scope>NUCLEOTIDE SEQUENCE [LARGE SCALE GENOMIC DNA]</scope>
    <source>
        <strain evidence="4">DSM 17836 / JCM 10339 / NBRC 14399</strain>
    </source>
</reference>
<name>D2PPW2_KRIFD</name>
<dbReference type="STRING" id="479435.Kfla_3833"/>